<dbReference type="PATRIC" id="fig|45658.7.peg.3536"/>
<dbReference type="SUPFAM" id="SSF55073">
    <property type="entry name" value="Nucleotide cyclase"/>
    <property type="match status" value="1"/>
</dbReference>
<proteinExistence type="predicted"/>
<dbReference type="SMART" id="SM00267">
    <property type="entry name" value="GGDEF"/>
    <property type="match status" value="1"/>
</dbReference>
<dbReference type="PROSITE" id="PS50887">
    <property type="entry name" value="GGDEF"/>
    <property type="match status" value="1"/>
</dbReference>
<dbReference type="InterPro" id="IPR050469">
    <property type="entry name" value="Diguanylate_Cyclase"/>
</dbReference>
<gene>
    <name evidence="5" type="primary">dge1</name>
    <name evidence="5" type="ORF">VSVS05_03577</name>
</gene>
<evidence type="ECO:0000259" key="4">
    <source>
        <dbReference type="PROSITE" id="PS50887"/>
    </source>
</evidence>
<evidence type="ECO:0000313" key="6">
    <source>
        <dbReference type="Proteomes" id="UP000092528"/>
    </source>
</evidence>
<keyword evidence="3" id="KW-1133">Transmembrane helix</keyword>
<dbReference type="EMBL" id="CP016415">
    <property type="protein sequence ID" value="ANU38614.1"/>
    <property type="molecule type" value="Genomic_DNA"/>
</dbReference>
<evidence type="ECO:0000256" key="3">
    <source>
        <dbReference type="SAM" id="Phobius"/>
    </source>
</evidence>
<dbReference type="Proteomes" id="UP000092528">
    <property type="component" value="Chromosome 2"/>
</dbReference>
<dbReference type="PANTHER" id="PTHR45138">
    <property type="entry name" value="REGULATORY COMPONENTS OF SENSORY TRANSDUCTION SYSTEM"/>
    <property type="match status" value="1"/>
</dbReference>
<dbReference type="Gene3D" id="3.30.70.270">
    <property type="match status" value="1"/>
</dbReference>
<dbReference type="CDD" id="cd01949">
    <property type="entry name" value="GGDEF"/>
    <property type="match status" value="1"/>
</dbReference>
<evidence type="ECO:0000313" key="5">
    <source>
        <dbReference type="EMBL" id="ANU38614.1"/>
    </source>
</evidence>
<organism evidence="5 6">
    <name type="scientific">Vibrio scophthalmi</name>
    <dbReference type="NCBI Taxonomy" id="45658"/>
    <lineage>
        <taxon>Bacteria</taxon>
        <taxon>Pseudomonadati</taxon>
        <taxon>Pseudomonadota</taxon>
        <taxon>Gammaproteobacteria</taxon>
        <taxon>Vibrionales</taxon>
        <taxon>Vibrionaceae</taxon>
        <taxon>Vibrio</taxon>
    </lineage>
</organism>
<dbReference type="NCBIfam" id="TIGR00254">
    <property type="entry name" value="GGDEF"/>
    <property type="match status" value="1"/>
</dbReference>
<evidence type="ECO:0000256" key="1">
    <source>
        <dbReference type="ARBA" id="ARBA00012528"/>
    </source>
</evidence>
<dbReference type="InterPro" id="IPR029787">
    <property type="entry name" value="Nucleotide_cyclase"/>
</dbReference>
<keyword evidence="5" id="KW-0548">Nucleotidyltransferase</keyword>
<dbReference type="Pfam" id="PF00990">
    <property type="entry name" value="GGDEF"/>
    <property type="match status" value="1"/>
</dbReference>
<dbReference type="InterPro" id="IPR043128">
    <property type="entry name" value="Rev_trsase/Diguanyl_cyclase"/>
</dbReference>
<name>A0A1C7FGY3_9VIBR</name>
<keyword evidence="3" id="KW-0812">Transmembrane</keyword>
<evidence type="ECO:0000256" key="2">
    <source>
        <dbReference type="ARBA" id="ARBA00034247"/>
    </source>
</evidence>
<dbReference type="GO" id="GO:0052621">
    <property type="term" value="F:diguanylate cyclase activity"/>
    <property type="evidence" value="ECO:0007669"/>
    <property type="project" value="UniProtKB-EC"/>
</dbReference>
<comment type="catalytic activity">
    <reaction evidence="2">
        <text>2 GTP = 3',3'-c-di-GMP + 2 diphosphate</text>
        <dbReference type="Rhea" id="RHEA:24898"/>
        <dbReference type="ChEBI" id="CHEBI:33019"/>
        <dbReference type="ChEBI" id="CHEBI:37565"/>
        <dbReference type="ChEBI" id="CHEBI:58805"/>
        <dbReference type="EC" id="2.7.7.65"/>
    </reaction>
</comment>
<feature type="domain" description="GGDEF" evidence="4">
    <location>
        <begin position="238"/>
        <end position="368"/>
    </location>
</feature>
<keyword evidence="5" id="KW-0808">Transferase</keyword>
<keyword evidence="3" id="KW-0472">Membrane</keyword>
<dbReference type="RefSeq" id="WP_065546375.1">
    <property type="nucleotide sequence ID" value="NZ_CP016415.1"/>
</dbReference>
<accession>A0A1C7FGY3</accession>
<keyword evidence="6" id="KW-1185">Reference proteome</keyword>
<feature type="transmembrane region" description="Helical" evidence="3">
    <location>
        <begin position="184"/>
        <end position="201"/>
    </location>
</feature>
<reference evidence="5 6" key="1">
    <citation type="submission" date="2016-07" db="EMBL/GenBank/DDBJ databases">
        <title>Genome sequencing of Vibrio scophthalmi strain VS-05, an isolated from Paralichthys olivaceus.</title>
        <authorList>
            <person name="Han H.-J."/>
        </authorList>
    </citation>
    <scope>NUCLEOTIDE SEQUENCE [LARGE SCALE GENOMIC DNA]</scope>
    <source>
        <strain evidence="5 6">VS-05</strain>
    </source>
</reference>
<dbReference type="PANTHER" id="PTHR45138:SF9">
    <property type="entry name" value="DIGUANYLATE CYCLASE DGCM-RELATED"/>
    <property type="match status" value="1"/>
</dbReference>
<dbReference type="EC" id="2.7.7.65" evidence="1"/>
<dbReference type="AlphaFoldDB" id="A0A1C7FGY3"/>
<sequence length="368" mass="42669">MTNKSKTKRFSTLQSRSKGMLLALSALLILANLYVFSETRQLARSYSEQQNQATWFLFQLTKEFSSLVSVTPFALESEQYRKKAELSYELTWSRFDLLLNAKEADSFMQLTGAREFFSALFQRYISLEPELWKLTSKRQAMVLTNQLESIYQDMITYVNINFRIKSPIYQQQMDQARLLNQTQWFLMSLLFICALLVGYILHLESNYNKHLALTDALTKIKNRLAMTEDVNRKIESQTQFTVCLLDLNGFKQINDRYGHHAGDITLQTLAKRFENVEYHCRAYRMGGDEFALILPQQRQEEMEQTLEAILSCFDEKITLSLETSVQLSASLGLASYPAQGSNFSELLKTADSNMYQMKFATQKRSIQL</sequence>
<dbReference type="InterPro" id="IPR000160">
    <property type="entry name" value="GGDEF_dom"/>
</dbReference>
<protein>
    <recommendedName>
        <fullName evidence="1">diguanylate cyclase</fullName>
        <ecNumber evidence="1">2.7.7.65</ecNumber>
    </recommendedName>
</protein>